<feature type="chain" id="PRO_5047269904" description="Invasion protein IalB" evidence="1">
    <location>
        <begin position="20"/>
        <end position="164"/>
    </location>
</feature>
<dbReference type="InterPro" id="IPR010642">
    <property type="entry name" value="Invasion_prot_B"/>
</dbReference>
<dbReference type="Proteomes" id="UP000247823">
    <property type="component" value="Unassembled WGS sequence"/>
</dbReference>
<comment type="caution">
    <text evidence="2">The sequence shown here is derived from an EMBL/GenBank/DDBJ whole genome shotgun (WGS) entry which is preliminary data.</text>
</comment>
<feature type="signal peptide" evidence="1">
    <location>
        <begin position="1"/>
        <end position="19"/>
    </location>
</feature>
<dbReference type="InterPro" id="IPR038696">
    <property type="entry name" value="IalB_sf"/>
</dbReference>
<reference evidence="3" key="1">
    <citation type="submission" date="2018-06" db="EMBL/GenBank/DDBJ databases">
        <title>Serratia marcescens genome sequencing and assembly.</title>
        <authorList>
            <person name="Martins R.C."/>
            <person name="Perdigao-Neto L.V."/>
            <person name="Costa S.F."/>
            <person name="Levin A.S.S."/>
        </authorList>
    </citation>
    <scope>NUCLEOTIDE SEQUENCE [LARGE SCALE GENOMIC DNA]</scope>
    <source>
        <strain evidence="3">1283</strain>
    </source>
</reference>
<accession>A0ABX5NK04</accession>
<protein>
    <recommendedName>
        <fullName evidence="4">Invasion protein IalB</fullName>
    </recommendedName>
</protein>
<evidence type="ECO:0008006" key="4">
    <source>
        <dbReference type="Google" id="ProtNLM"/>
    </source>
</evidence>
<sequence length="164" mass="18692">MKKILVMLCIFIISNNTLAVTKNKNKEILVQAKSGVWTLQCLGKNPEQCIIFSQFFNSKGQRELLVNFKFTSNNAAILYIGTPLNTDIAEKITLNFANNPSISIPYTACYKTGCMAQANVENMKEIYENKTMNITYLQYDNNQKKSYTLHLNKTKNLLNLLPNH</sequence>
<organism evidence="2 3">
    <name type="scientific">Serratia marcescens</name>
    <dbReference type="NCBI Taxonomy" id="615"/>
    <lineage>
        <taxon>Bacteria</taxon>
        <taxon>Pseudomonadati</taxon>
        <taxon>Pseudomonadota</taxon>
        <taxon>Gammaproteobacteria</taxon>
        <taxon>Enterobacterales</taxon>
        <taxon>Yersiniaceae</taxon>
        <taxon>Serratia</taxon>
    </lineage>
</organism>
<name>A0ABX5NK04_SERMA</name>
<keyword evidence="3" id="KW-1185">Reference proteome</keyword>
<dbReference type="RefSeq" id="WP_110593115.1">
    <property type="nucleotide sequence ID" value="NZ_JAOWIM010000016.1"/>
</dbReference>
<evidence type="ECO:0000313" key="2">
    <source>
        <dbReference type="EMBL" id="PYA74519.1"/>
    </source>
</evidence>
<evidence type="ECO:0000256" key="1">
    <source>
        <dbReference type="SAM" id="SignalP"/>
    </source>
</evidence>
<dbReference type="Gene3D" id="2.60.40.1880">
    <property type="entry name" value="Invasion associated locus B (IalB) protein"/>
    <property type="match status" value="1"/>
</dbReference>
<proteinExistence type="predicted"/>
<keyword evidence="1" id="KW-0732">Signal</keyword>
<gene>
    <name evidence="2" type="ORF">DMW51_01920</name>
</gene>
<dbReference type="Pfam" id="PF06776">
    <property type="entry name" value="IalB"/>
    <property type="match status" value="1"/>
</dbReference>
<reference evidence="2 3" key="2">
    <citation type="submission" date="2018-06" db="EMBL/GenBank/DDBJ databases">
        <title>Serratia marcescens genome sequencing and assembly.</title>
        <authorList>
            <person name="Martins R.C.R."/>
            <person name="Perdigao-Neto L.V."/>
            <person name="Costa S.F."/>
            <person name="Levin A.S.S."/>
        </authorList>
    </citation>
    <scope>NUCLEOTIDE SEQUENCE [LARGE SCALE GENOMIC DNA]</scope>
    <source>
        <strain evidence="2 3">1283</strain>
    </source>
</reference>
<dbReference type="EMBL" id="QJQB01000041">
    <property type="protein sequence ID" value="PYA74519.1"/>
    <property type="molecule type" value="Genomic_DNA"/>
</dbReference>
<evidence type="ECO:0000313" key="3">
    <source>
        <dbReference type="Proteomes" id="UP000247823"/>
    </source>
</evidence>